<organism evidence="1 2">
    <name type="scientific">Alkalihalophilus lindianensis</name>
    <dbReference type="NCBI Taxonomy" id="1630542"/>
    <lineage>
        <taxon>Bacteria</taxon>
        <taxon>Bacillati</taxon>
        <taxon>Bacillota</taxon>
        <taxon>Bacilli</taxon>
        <taxon>Bacillales</taxon>
        <taxon>Bacillaceae</taxon>
        <taxon>Alkalihalophilus</taxon>
    </lineage>
</organism>
<evidence type="ECO:0008006" key="3">
    <source>
        <dbReference type="Google" id="ProtNLM"/>
    </source>
</evidence>
<gene>
    <name evidence="1" type="ORF">RYX56_15140</name>
</gene>
<dbReference type="Gene3D" id="3.40.630.30">
    <property type="match status" value="1"/>
</dbReference>
<proteinExistence type="predicted"/>
<dbReference type="RefSeq" id="WP_317122890.1">
    <property type="nucleotide sequence ID" value="NZ_JAWJBA010000005.1"/>
</dbReference>
<dbReference type="EMBL" id="JAWJBA010000005">
    <property type="protein sequence ID" value="MDV2685699.1"/>
    <property type="molecule type" value="Genomic_DNA"/>
</dbReference>
<protein>
    <recommendedName>
        <fullName evidence="3">Acetoin utilization protein AcuA</fullName>
    </recommendedName>
</protein>
<name>A0ABU3XCT7_9BACI</name>
<keyword evidence="2" id="KW-1185">Reference proteome</keyword>
<reference evidence="1 2" key="1">
    <citation type="submission" date="2023-10" db="EMBL/GenBank/DDBJ databases">
        <title>Screening of Alkalihalobacillus lindianensis BZ-TG-R113 and Its Alleviation of Salt Stress on Rapeseed Growth.</title>
        <authorList>
            <person name="Zhao B."/>
            <person name="Guo T."/>
        </authorList>
    </citation>
    <scope>NUCLEOTIDE SEQUENCE [LARGE SCALE GENOMIC DNA]</scope>
    <source>
        <strain evidence="1 2">BZ-TG-R113</strain>
    </source>
</reference>
<evidence type="ECO:0000313" key="2">
    <source>
        <dbReference type="Proteomes" id="UP001287282"/>
    </source>
</evidence>
<sequence>MALMNFKKGTITITADRFLVEKVLQEGAFHKSLKQFRLPNEQQQAMLRALRTLDVDLALAFDGETILGYTMILPPEADERWSQMAQIKVLGVIEVAIPLRNQGLASALLTKILGARSYEKDILISLEYRWHWDLSSVEGDSSLYKQLLQKLLMKGGFEEVLTNEPDVMAYQDNFMMARFGSEITSEEYLRFFELAGGPTTNLLR</sequence>
<accession>A0ABU3XCT7</accession>
<comment type="caution">
    <text evidence="1">The sequence shown here is derived from an EMBL/GenBank/DDBJ whole genome shotgun (WGS) entry which is preliminary data.</text>
</comment>
<dbReference type="Proteomes" id="UP001287282">
    <property type="component" value="Unassembled WGS sequence"/>
</dbReference>
<evidence type="ECO:0000313" key="1">
    <source>
        <dbReference type="EMBL" id="MDV2685699.1"/>
    </source>
</evidence>